<dbReference type="SUPFAM" id="SSF50891">
    <property type="entry name" value="Cyclophilin-like"/>
    <property type="match status" value="1"/>
</dbReference>
<gene>
    <name evidence="3" type="ORF">GCM10011482_11720</name>
</gene>
<dbReference type="SUPFAM" id="SSF51445">
    <property type="entry name" value="(Trans)glycosidases"/>
    <property type="match status" value="1"/>
</dbReference>
<evidence type="ECO:0000313" key="3">
    <source>
        <dbReference type="EMBL" id="GGI65518.1"/>
    </source>
</evidence>
<dbReference type="InterPro" id="IPR043894">
    <property type="entry name" value="MupG_C"/>
</dbReference>
<dbReference type="PANTHER" id="PTHR38435:SF1">
    <property type="entry name" value="DUF871 DOMAIN-CONTAINING PROTEIN"/>
    <property type="match status" value="1"/>
</dbReference>
<evidence type="ECO:0000259" key="2">
    <source>
        <dbReference type="Pfam" id="PF19200"/>
    </source>
</evidence>
<sequence>MKRRLGVSLYPDNSDFNEDKKYLDLAAKYGFSRIFMSMLEVSEGRDVVFRKFKTIIDYAKSLNFEVMLDIAPAIFEALNISYDDLSFFAEVGADGIRLDLGFDGNKEALLSFNPYGLIIELNMSNDVAYLENILSHEANKPFIYGCHNFYPQDGSALPLDFFVSCSQRFKKHGIRTAAFVTSAAGKFGPWDINDGLPTLEMHRYLPLEVQTKHLFATGLIDDVIIGNAYASEEELKAMSAVNRYQLSLAVELVPEVNDVEEEIVLKNQHIRRGDITARMVRSTHVRKIYHEESNSPHDNQQTFQRGDIVIGNDQFGKYKNELQIVLEEHLDERKNKVGRVIAEEHILLDYIKPWSKFLFQ</sequence>
<dbReference type="Pfam" id="PF19200">
    <property type="entry name" value="MupG_N"/>
    <property type="match status" value="1"/>
</dbReference>
<comment type="caution">
    <text evidence="3">The sequence shown here is derived from an EMBL/GenBank/DDBJ whole genome shotgun (WGS) entry which is preliminary data.</text>
</comment>
<dbReference type="RefSeq" id="WP_188367356.1">
    <property type="nucleotide sequence ID" value="NZ_BMDT01000004.1"/>
</dbReference>
<dbReference type="InterPro" id="IPR029000">
    <property type="entry name" value="Cyclophilin-like_dom_sf"/>
</dbReference>
<proteinExistence type="predicted"/>
<dbReference type="Pfam" id="PF05913">
    <property type="entry name" value="MupG_C"/>
    <property type="match status" value="1"/>
</dbReference>
<dbReference type="EMBL" id="BMDT01000004">
    <property type="protein sequence ID" value="GGI65518.1"/>
    <property type="molecule type" value="Genomic_DNA"/>
</dbReference>
<name>A0A917JES1_9ENTE</name>
<reference evidence="3" key="1">
    <citation type="journal article" date="2014" name="Int. J. Syst. Evol. Microbiol.">
        <title>Complete genome sequence of Corynebacterium casei LMG S-19264T (=DSM 44701T), isolated from a smear-ripened cheese.</title>
        <authorList>
            <consortium name="US DOE Joint Genome Institute (JGI-PGF)"/>
            <person name="Walter F."/>
            <person name="Albersmeier A."/>
            <person name="Kalinowski J."/>
            <person name="Ruckert C."/>
        </authorList>
    </citation>
    <scope>NUCLEOTIDE SEQUENCE</scope>
    <source>
        <strain evidence="3">CCM 8433</strain>
    </source>
</reference>
<dbReference type="InterPro" id="IPR017853">
    <property type="entry name" value="GH"/>
</dbReference>
<dbReference type="AlphaFoldDB" id="A0A917JES1"/>
<reference evidence="3" key="2">
    <citation type="submission" date="2020-09" db="EMBL/GenBank/DDBJ databases">
        <authorList>
            <person name="Sun Q."/>
            <person name="Sedlacek I."/>
        </authorList>
    </citation>
    <scope>NUCLEOTIDE SEQUENCE</scope>
    <source>
        <strain evidence="3">CCM 8433</strain>
    </source>
</reference>
<dbReference type="PANTHER" id="PTHR38435">
    <property type="match status" value="1"/>
</dbReference>
<dbReference type="InterPro" id="IPR043797">
    <property type="entry name" value="MupG_N"/>
</dbReference>
<dbReference type="Gene3D" id="2.40.100.10">
    <property type="entry name" value="Cyclophilin-like"/>
    <property type="match status" value="1"/>
</dbReference>
<evidence type="ECO:0000259" key="1">
    <source>
        <dbReference type="Pfam" id="PF05913"/>
    </source>
</evidence>
<evidence type="ECO:0008006" key="5">
    <source>
        <dbReference type="Google" id="ProtNLM"/>
    </source>
</evidence>
<feature type="domain" description="6-phospho-N-acetylmuramidase N-terminal" evidence="2">
    <location>
        <begin position="5"/>
        <end position="239"/>
    </location>
</feature>
<dbReference type="InterPro" id="IPR013785">
    <property type="entry name" value="Aldolase_TIM"/>
</dbReference>
<organism evidence="3 4">
    <name type="scientific">Enterococcus alcedinis</name>
    <dbReference type="NCBI Taxonomy" id="1274384"/>
    <lineage>
        <taxon>Bacteria</taxon>
        <taxon>Bacillati</taxon>
        <taxon>Bacillota</taxon>
        <taxon>Bacilli</taxon>
        <taxon>Lactobacillales</taxon>
        <taxon>Enterococcaceae</taxon>
        <taxon>Enterococcus</taxon>
    </lineage>
</organism>
<keyword evidence="4" id="KW-1185">Reference proteome</keyword>
<evidence type="ECO:0000313" key="4">
    <source>
        <dbReference type="Proteomes" id="UP000622610"/>
    </source>
</evidence>
<protein>
    <recommendedName>
        <fullName evidence="5">PTS-associated protein</fullName>
    </recommendedName>
</protein>
<accession>A0A917JES1</accession>
<dbReference type="Proteomes" id="UP000622610">
    <property type="component" value="Unassembled WGS sequence"/>
</dbReference>
<feature type="domain" description="6-phospho-N-acetylmuramidase C-terminal" evidence="1">
    <location>
        <begin position="247"/>
        <end position="360"/>
    </location>
</feature>
<dbReference type="Gene3D" id="3.20.20.70">
    <property type="entry name" value="Aldolase class I"/>
    <property type="match status" value="1"/>
</dbReference>
<dbReference type="InterPro" id="IPR008589">
    <property type="entry name" value="MupG"/>
</dbReference>